<accession>A0A2C5YUI5</accession>
<proteinExistence type="predicted"/>
<name>A0A2C5YUI5_9HYPO</name>
<comment type="caution">
    <text evidence="2">The sequence shown here is derived from an EMBL/GenBank/DDBJ whole genome shotgun (WGS) entry which is preliminary data.</text>
</comment>
<dbReference type="EMBL" id="NJES01000597">
    <property type="protein sequence ID" value="PHH70684.1"/>
    <property type="molecule type" value="Genomic_DNA"/>
</dbReference>
<evidence type="ECO:0000313" key="3">
    <source>
        <dbReference type="Proteomes" id="UP000226431"/>
    </source>
</evidence>
<organism evidence="2 3">
    <name type="scientific">Ophiocordyceps camponoti-rufipedis</name>
    <dbReference type="NCBI Taxonomy" id="2004952"/>
    <lineage>
        <taxon>Eukaryota</taxon>
        <taxon>Fungi</taxon>
        <taxon>Dikarya</taxon>
        <taxon>Ascomycota</taxon>
        <taxon>Pezizomycotina</taxon>
        <taxon>Sordariomycetes</taxon>
        <taxon>Hypocreomycetidae</taxon>
        <taxon>Hypocreales</taxon>
        <taxon>Ophiocordycipitaceae</taxon>
        <taxon>Ophiocordyceps</taxon>
    </lineage>
</organism>
<protein>
    <submittedName>
        <fullName evidence="2">Uncharacterized protein</fullName>
    </submittedName>
</protein>
<keyword evidence="3" id="KW-1185">Reference proteome</keyword>
<evidence type="ECO:0000256" key="1">
    <source>
        <dbReference type="SAM" id="MobiDB-lite"/>
    </source>
</evidence>
<feature type="compositionally biased region" description="Basic and acidic residues" evidence="1">
    <location>
        <begin position="1"/>
        <end position="10"/>
    </location>
</feature>
<dbReference type="AlphaFoldDB" id="A0A2C5YUI5"/>
<evidence type="ECO:0000313" key="2">
    <source>
        <dbReference type="EMBL" id="PHH70684.1"/>
    </source>
</evidence>
<gene>
    <name evidence="2" type="ORF">CDD80_5797</name>
</gene>
<reference evidence="2 3" key="1">
    <citation type="submission" date="2017-06" db="EMBL/GenBank/DDBJ databases">
        <title>Ant-infecting Ophiocordyceps genomes reveal a high diversity of potential behavioral manipulation genes and a possible major role for enterotoxins.</title>
        <authorList>
            <person name="De Bekker C."/>
            <person name="Evans H.C."/>
            <person name="Brachmann A."/>
            <person name="Hughes D.P."/>
        </authorList>
    </citation>
    <scope>NUCLEOTIDE SEQUENCE [LARGE SCALE GENOMIC DNA]</scope>
    <source>
        <strain evidence="2 3">Map16</strain>
    </source>
</reference>
<feature type="compositionally biased region" description="Polar residues" evidence="1">
    <location>
        <begin position="11"/>
        <end position="25"/>
    </location>
</feature>
<dbReference type="Proteomes" id="UP000226431">
    <property type="component" value="Unassembled WGS sequence"/>
</dbReference>
<sequence>MCVSRKDGQRNDASPTASESSEQLSASHPIPPCHAAAPAAAAAAAARHAPALTAKPIGHGRPKHTESIMTGRGCSATLASRRQLGSLLRQASRATGWGGEGGVYRVG</sequence>
<feature type="region of interest" description="Disordered" evidence="1">
    <location>
        <begin position="1"/>
        <end position="37"/>
    </location>
</feature>